<keyword evidence="1" id="KW-1133">Transmembrane helix</keyword>
<feature type="transmembrane region" description="Helical" evidence="1">
    <location>
        <begin position="72"/>
        <end position="89"/>
    </location>
</feature>
<comment type="caution">
    <text evidence="2">The sequence shown here is derived from an EMBL/GenBank/DDBJ whole genome shotgun (WGS) entry which is preliminary data.</text>
</comment>
<dbReference type="RefSeq" id="WP_111228997.1">
    <property type="nucleotide sequence ID" value="NZ_NBIU01000002.1"/>
</dbReference>
<feature type="transmembrane region" description="Helical" evidence="1">
    <location>
        <begin position="12"/>
        <end position="33"/>
    </location>
</feature>
<sequence>MRRNSPHQKNLRFIFLIIGIIIYLPLSDMSYYMPPLFGVLYVLSQDAYEKANYNAFYILVPILLIFETTKNLPLGSTLLFLAFSFALLLPKVRKFLGFSKILVPFFILYSYFGYFLFLKLFGIILDEEFLKFNWIFAWYVLCEIFLIWIFLWIL</sequence>
<gene>
    <name evidence="2" type="ORF">B6S12_01190</name>
</gene>
<evidence type="ECO:0000313" key="3">
    <source>
        <dbReference type="Proteomes" id="UP000249746"/>
    </source>
</evidence>
<accession>A0A2W6NJ58</accession>
<evidence type="ECO:0000313" key="2">
    <source>
        <dbReference type="EMBL" id="PZT48940.1"/>
    </source>
</evidence>
<proteinExistence type="predicted"/>
<feature type="transmembrane region" description="Helical" evidence="1">
    <location>
        <begin position="101"/>
        <end position="124"/>
    </location>
</feature>
<keyword evidence="1" id="KW-0812">Transmembrane</keyword>
<dbReference type="EMBL" id="NBIU01000002">
    <property type="protein sequence ID" value="PZT48940.1"/>
    <property type="molecule type" value="Genomic_DNA"/>
</dbReference>
<dbReference type="AlphaFoldDB" id="A0A2W6NJ58"/>
<feature type="transmembrane region" description="Helical" evidence="1">
    <location>
        <begin position="136"/>
        <end position="153"/>
    </location>
</feature>
<dbReference type="OrthoDB" id="5328612at2"/>
<dbReference type="Proteomes" id="UP000249746">
    <property type="component" value="Unassembled WGS sequence"/>
</dbReference>
<keyword evidence="1" id="KW-0472">Membrane</keyword>
<reference evidence="2 3" key="1">
    <citation type="submission" date="2017-03" db="EMBL/GenBank/DDBJ databases">
        <title>Genomic and clinical evidence uncovers the enterohepatic species Helicobacter valdiviensis as a potential human intestinal pathogen.</title>
        <authorList>
            <person name="Fresia P."/>
            <person name="Jara R."/>
            <person name="Sierra R."/>
            <person name="Ferres I."/>
            <person name="Greif G."/>
            <person name="Iraola G."/>
            <person name="Collado L."/>
        </authorList>
    </citation>
    <scope>NUCLEOTIDE SEQUENCE [LARGE SCALE GENOMIC DNA]</scope>
    <source>
        <strain evidence="2 3">WBE14</strain>
    </source>
</reference>
<evidence type="ECO:0000256" key="1">
    <source>
        <dbReference type="SAM" id="Phobius"/>
    </source>
</evidence>
<keyword evidence="3" id="KW-1185">Reference proteome</keyword>
<organism evidence="2 3">
    <name type="scientific">Helicobacter valdiviensis</name>
    <dbReference type="NCBI Taxonomy" id="1458358"/>
    <lineage>
        <taxon>Bacteria</taxon>
        <taxon>Pseudomonadati</taxon>
        <taxon>Campylobacterota</taxon>
        <taxon>Epsilonproteobacteria</taxon>
        <taxon>Campylobacterales</taxon>
        <taxon>Helicobacteraceae</taxon>
        <taxon>Helicobacter</taxon>
    </lineage>
</organism>
<name>A0A2W6NJ58_9HELI</name>
<protein>
    <submittedName>
        <fullName evidence="2">Uncharacterized protein</fullName>
    </submittedName>
</protein>